<feature type="domain" description="YdbS-like PH" evidence="3">
    <location>
        <begin position="120"/>
        <end position="181"/>
    </location>
</feature>
<dbReference type="PANTHER" id="PTHR34473:SF3">
    <property type="entry name" value="TRANSMEMBRANE PROTEIN-RELATED"/>
    <property type="match status" value="1"/>
</dbReference>
<dbReference type="eggNOG" id="COG3402">
    <property type="taxonomic scope" value="Bacteria"/>
</dbReference>
<evidence type="ECO:0000256" key="2">
    <source>
        <dbReference type="SAM" id="Phobius"/>
    </source>
</evidence>
<evidence type="ECO:0000256" key="1">
    <source>
        <dbReference type="SAM" id="MobiDB-lite"/>
    </source>
</evidence>
<dbReference type="STRING" id="1184609.KILIM_018_00510"/>
<comment type="caution">
    <text evidence="4">The sequence shown here is derived from an EMBL/GenBank/DDBJ whole genome shotgun (WGS) entry which is preliminary data.</text>
</comment>
<organism evidence="4 5">
    <name type="scientific">Kineosphaera limosa NBRC 100340</name>
    <dbReference type="NCBI Taxonomy" id="1184609"/>
    <lineage>
        <taxon>Bacteria</taxon>
        <taxon>Bacillati</taxon>
        <taxon>Actinomycetota</taxon>
        <taxon>Actinomycetes</taxon>
        <taxon>Micrococcales</taxon>
        <taxon>Dermatophilaceae</taxon>
        <taxon>Kineosphaera</taxon>
    </lineage>
</organism>
<evidence type="ECO:0000313" key="4">
    <source>
        <dbReference type="EMBL" id="GAB95304.1"/>
    </source>
</evidence>
<feature type="transmembrane region" description="Helical" evidence="2">
    <location>
        <begin position="91"/>
        <end position="111"/>
    </location>
</feature>
<sequence length="200" mass="21543">MPSWPGVNRSSEPGGSWPGANPRKPRASAPAEPAPPLPLDSEAIARLRQNPPAHRVSRNAKGLWALRAGLFWLVPFLLGCVWVALDPDHRSAELILLGLVAVAAATHILLVPRRRYGIHRWQVTDDAVYTQHGAFVHNRRIVPLADVTEVRTGHGPLEAIFGLGTITVTTATSRMRIAHLSRGPLADVSATIGERAGLAS</sequence>
<evidence type="ECO:0000259" key="3">
    <source>
        <dbReference type="Pfam" id="PF03703"/>
    </source>
</evidence>
<accession>K6X936</accession>
<proteinExistence type="predicted"/>
<dbReference type="InterPro" id="IPR005182">
    <property type="entry name" value="YdbS-like_PH"/>
</dbReference>
<keyword evidence="2" id="KW-1133">Transmembrane helix</keyword>
<keyword evidence="5" id="KW-1185">Reference proteome</keyword>
<dbReference type="Proteomes" id="UP000008366">
    <property type="component" value="Unassembled WGS sequence"/>
</dbReference>
<keyword evidence="2" id="KW-0812">Transmembrane</keyword>
<protein>
    <recommendedName>
        <fullName evidence="3">YdbS-like PH domain-containing protein</fullName>
    </recommendedName>
</protein>
<keyword evidence="2" id="KW-0472">Membrane</keyword>
<evidence type="ECO:0000313" key="5">
    <source>
        <dbReference type="Proteomes" id="UP000008366"/>
    </source>
</evidence>
<feature type="transmembrane region" description="Helical" evidence="2">
    <location>
        <begin position="64"/>
        <end position="85"/>
    </location>
</feature>
<gene>
    <name evidence="4" type="ORF">KILIM_018_00510</name>
</gene>
<name>K6X936_9MICO</name>
<feature type="region of interest" description="Disordered" evidence="1">
    <location>
        <begin position="1"/>
        <end position="37"/>
    </location>
</feature>
<dbReference type="AlphaFoldDB" id="K6X936"/>
<dbReference type="Pfam" id="PF03703">
    <property type="entry name" value="bPH_2"/>
    <property type="match status" value="1"/>
</dbReference>
<reference evidence="4 5" key="1">
    <citation type="submission" date="2012-08" db="EMBL/GenBank/DDBJ databases">
        <title>Whole genome shotgun sequence of Kineosphaera limosa NBRC 100340.</title>
        <authorList>
            <person name="Yoshida I."/>
            <person name="Isaki S."/>
            <person name="Hosoyama A."/>
            <person name="Tsuchikane K."/>
            <person name="Katsumata H."/>
            <person name="Ando Y."/>
            <person name="Ohji S."/>
            <person name="Hamada M."/>
            <person name="Tamura T."/>
            <person name="Yamazoe A."/>
            <person name="Yamazaki S."/>
            <person name="Fujita N."/>
        </authorList>
    </citation>
    <scope>NUCLEOTIDE SEQUENCE [LARGE SCALE GENOMIC DNA]</scope>
    <source>
        <strain evidence="4 5">NBRC 100340</strain>
    </source>
</reference>
<dbReference type="EMBL" id="BAHD01000018">
    <property type="protein sequence ID" value="GAB95304.1"/>
    <property type="molecule type" value="Genomic_DNA"/>
</dbReference>
<dbReference type="PANTHER" id="PTHR34473">
    <property type="entry name" value="UPF0699 TRANSMEMBRANE PROTEIN YDBS"/>
    <property type="match status" value="1"/>
</dbReference>